<protein>
    <submittedName>
        <fullName evidence="1">Uncharacterized protein</fullName>
    </submittedName>
</protein>
<organism evidence="1 2">
    <name type="scientific">Chloroflexus aggregans</name>
    <dbReference type="NCBI Taxonomy" id="152260"/>
    <lineage>
        <taxon>Bacteria</taxon>
        <taxon>Bacillati</taxon>
        <taxon>Chloroflexota</taxon>
        <taxon>Chloroflexia</taxon>
        <taxon>Chloroflexales</taxon>
        <taxon>Chloroflexineae</taxon>
        <taxon>Chloroflexaceae</taxon>
        <taxon>Chloroflexus</taxon>
    </lineage>
</organism>
<dbReference type="Proteomes" id="UP000243376">
    <property type="component" value="Unassembled WGS sequence"/>
</dbReference>
<gene>
    <name evidence="1" type="ORF">C0184_14675</name>
</gene>
<sequence length="96" mass="8969">VGCASGVTKGTFAIVGLVLSFSGDIGVGTSISAGVGVNVGNGIGVAREVAVVGVGEADGLVGEETTVAVGDGCGTVGVTVDCGGMTTIDTGVPRLT</sequence>
<dbReference type="AlphaFoldDB" id="A0A2J6WV54"/>
<feature type="non-terminal residue" evidence="1">
    <location>
        <position position="1"/>
    </location>
</feature>
<dbReference type="EMBL" id="PNIQ01000981">
    <property type="protein sequence ID" value="PMP74750.1"/>
    <property type="molecule type" value="Genomic_DNA"/>
</dbReference>
<accession>A0A2J6WV54</accession>
<proteinExistence type="predicted"/>
<reference evidence="1 2" key="1">
    <citation type="submission" date="2018-01" db="EMBL/GenBank/DDBJ databases">
        <title>Metagenomic assembled genomes from two thermal pools in the Uzon Caldera, Kamchatka, Russia.</title>
        <authorList>
            <person name="Wilkins L."/>
            <person name="Ettinger C."/>
        </authorList>
    </citation>
    <scope>NUCLEOTIDE SEQUENCE [LARGE SCALE GENOMIC DNA]</scope>
    <source>
        <strain evidence="1">ZAV-02</strain>
    </source>
</reference>
<evidence type="ECO:0000313" key="1">
    <source>
        <dbReference type="EMBL" id="PMP74750.1"/>
    </source>
</evidence>
<comment type="caution">
    <text evidence="1">The sequence shown here is derived from an EMBL/GenBank/DDBJ whole genome shotgun (WGS) entry which is preliminary data.</text>
</comment>
<evidence type="ECO:0000313" key="2">
    <source>
        <dbReference type="Proteomes" id="UP000243376"/>
    </source>
</evidence>
<name>A0A2J6WV54_9CHLR</name>